<dbReference type="InterPro" id="IPR018731">
    <property type="entry name" value="Atg13_N"/>
</dbReference>
<accession>A0A8S1DMS8</accession>
<keyword evidence="3 4" id="KW-0072">Autophagy</keyword>
<dbReference type="GO" id="GO:0000407">
    <property type="term" value="C:phagophore assembly site"/>
    <property type="evidence" value="ECO:0007669"/>
    <property type="project" value="UniProtKB-SubCell"/>
</dbReference>
<evidence type="ECO:0000256" key="2">
    <source>
        <dbReference type="ARBA" id="ARBA00007341"/>
    </source>
</evidence>
<proteinExistence type="inferred from homology"/>
<keyword evidence="8" id="KW-1185">Reference proteome</keyword>
<comment type="similarity">
    <text evidence="2 4">Belongs to the ATG13 family. Metazoan subfamily.</text>
</comment>
<feature type="compositionally biased region" description="Low complexity" evidence="5">
    <location>
        <begin position="302"/>
        <end position="312"/>
    </location>
</feature>
<evidence type="ECO:0000256" key="3">
    <source>
        <dbReference type="ARBA" id="ARBA00023006"/>
    </source>
</evidence>
<evidence type="ECO:0000313" key="8">
    <source>
        <dbReference type="Proteomes" id="UP000494165"/>
    </source>
</evidence>
<comment type="caution">
    <text evidence="7">The sequence shown here is derived from an EMBL/GenBank/DDBJ whole genome shotgun (WGS) entry which is preliminary data.</text>
</comment>
<gene>
    <name evidence="7" type="ORF">CLODIP_2_CD02119</name>
</gene>
<feature type="region of interest" description="Disordered" evidence="5">
    <location>
        <begin position="214"/>
        <end position="237"/>
    </location>
</feature>
<dbReference type="GO" id="GO:1990316">
    <property type="term" value="C:Atg1/ULK1 kinase complex"/>
    <property type="evidence" value="ECO:0007669"/>
    <property type="project" value="InterPro"/>
</dbReference>
<organism evidence="7 8">
    <name type="scientific">Cloeon dipterum</name>
    <dbReference type="NCBI Taxonomy" id="197152"/>
    <lineage>
        <taxon>Eukaryota</taxon>
        <taxon>Metazoa</taxon>
        <taxon>Ecdysozoa</taxon>
        <taxon>Arthropoda</taxon>
        <taxon>Hexapoda</taxon>
        <taxon>Insecta</taxon>
        <taxon>Pterygota</taxon>
        <taxon>Palaeoptera</taxon>
        <taxon>Ephemeroptera</taxon>
        <taxon>Pisciforma</taxon>
        <taxon>Baetidae</taxon>
        <taxon>Cloeon</taxon>
    </lineage>
</organism>
<dbReference type="EMBL" id="CADEPI010000389">
    <property type="protein sequence ID" value="CAB3385043.1"/>
    <property type="molecule type" value="Genomic_DNA"/>
</dbReference>
<dbReference type="PANTHER" id="PTHR13430">
    <property type="match status" value="1"/>
</dbReference>
<dbReference type="AlphaFoldDB" id="A0A8S1DMS8"/>
<dbReference type="PANTHER" id="PTHR13430:SF4">
    <property type="entry name" value="AUTOPHAGY-RELATED PROTEIN 13"/>
    <property type="match status" value="1"/>
</dbReference>
<evidence type="ECO:0000256" key="1">
    <source>
        <dbReference type="ARBA" id="ARBA00004329"/>
    </source>
</evidence>
<dbReference type="Pfam" id="PF10033">
    <property type="entry name" value="ATG13"/>
    <property type="match status" value="1"/>
</dbReference>
<name>A0A8S1DMS8_9INSE</name>
<dbReference type="OrthoDB" id="70161at2759"/>
<evidence type="ECO:0000259" key="6">
    <source>
        <dbReference type="Pfam" id="PF10033"/>
    </source>
</evidence>
<comment type="subcellular location">
    <subcellularLocation>
        <location evidence="1">Preautophagosomal structure</location>
    </subcellularLocation>
</comment>
<dbReference type="GO" id="GO:0000423">
    <property type="term" value="P:mitophagy"/>
    <property type="evidence" value="ECO:0007669"/>
    <property type="project" value="TreeGrafter"/>
</dbReference>
<dbReference type="GO" id="GO:0034727">
    <property type="term" value="P:piecemeal microautophagy of the nucleus"/>
    <property type="evidence" value="ECO:0007669"/>
    <property type="project" value="TreeGrafter"/>
</dbReference>
<feature type="domain" description="Autophagy-related protein 13 N-terminal" evidence="6">
    <location>
        <begin position="87"/>
        <end position="199"/>
    </location>
</feature>
<sequence>MVEMACKLSEQDRTELEKYIKFLAIKAMQLIVQGRLGTRMATKCKPQSSGTDWFNLDIEDVPEVTAMTKGALAGNNHKLPICAEISLKTTEGDHMVLETWMLGITEPTETFSYSGKSKVTHAIYNRMTTMLKSLLTVSRATPPYKLSRRQGADSYLICYRIYSGEPQLHVLGEGKNQKRLGQLCTPLGTIVLSVAFRTKMTISPQQSKDIMVKSDHFNPDLSPKHNRYQNEQNGDNSLSKTIKAGAFADPNTRRPHSRLFTHDDDEIPFAKLLAPAAKPQTADQDNGSRVQQDNAENNNTTSATKSISNSRRSSFSANDDFIVLDLNPPFAEGNVNGELGAFYRQCQTAPPLQTFSSLPTLAEQVSTLSSQLEMFEESQAEFDALVNSLVSQPSLK</sequence>
<feature type="region of interest" description="Disordered" evidence="5">
    <location>
        <begin position="276"/>
        <end position="312"/>
    </location>
</feature>
<dbReference type="GO" id="GO:0034497">
    <property type="term" value="P:protein localization to phagophore assembly site"/>
    <property type="evidence" value="ECO:0007669"/>
    <property type="project" value="TreeGrafter"/>
</dbReference>
<dbReference type="InterPro" id="IPR036570">
    <property type="entry name" value="HORMA_dom_sf"/>
</dbReference>
<feature type="compositionally biased region" description="Polar residues" evidence="5">
    <location>
        <begin position="281"/>
        <end position="301"/>
    </location>
</feature>
<protein>
    <recommendedName>
        <fullName evidence="4">Autophagy-related protein 13</fullName>
    </recommendedName>
</protein>
<dbReference type="GO" id="GO:0005829">
    <property type="term" value="C:cytosol"/>
    <property type="evidence" value="ECO:0007669"/>
    <property type="project" value="TreeGrafter"/>
</dbReference>
<evidence type="ECO:0000256" key="5">
    <source>
        <dbReference type="SAM" id="MobiDB-lite"/>
    </source>
</evidence>
<evidence type="ECO:0000313" key="7">
    <source>
        <dbReference type="EMBL" id="CAB3385043.1"/>
    </source>
</evidence>
<dbReference type="InterPro" id="IPR040182">
    <property type="entry name" value="ATG13"/>
</dbReference>
<dbReference type="Gene3D" id="3.30.900.10">
    <property type="entry name" value="HORMA domain"/>
    <property type="match status" value="1"/>
</dbReference>
<evidence type="ECO:0000256" key="4">
    <source>
        <dbReference type="RuleBase" id="RU361214"/>
    </source>
</evidence>
<dbReference type="Proteomes" id="UP000494165">
    <property type="component" value="Unassembled WGS sequence"/>
</dbReference>
<reference evidence="7 8" key="1">
    <citation type="submission" date="2020-04" db="EMBL/GenBank/DDBJ databases">
        <authorList>
            <person name="Alioto T."/>
            <person name="Alioto T."/>
            <person name="Gomez Garrido J."/>
        </authorList>
    </citation>
    <scope>NUCLEOTIDE SEQUENCE [LARGE SCALE GENOMIC DNA]</scope>
</reference>